<dbReference type="Pfam" id="PF08240">
    <property type="entry name" value="ADH_N"/>
    <property type="match status" value="1"/>
</dbReference>
<dbReference type="InterPro" id="IPR011032">
    <property type="entry name" value="GroES-like_sf"/>
</dbReference>
<evidence type="ECO:0000259" key="3">
    <source>
        <dbReference type="SMART" id="SM00829"/>
    </source>
</evidence>
<dbReference type="CDD" id="cd05276">
    <property type="entry name" value="p53_inducible_oxidoreductase"/>
    <property type="match status" value="1"/>
</dbReference>
<proteinExistence type="predicted"/>
<dbReference type="PANTHER" id="PTHR48106:SF8">
    <property type="entry name" value="OS02G0805600 PROTEIN"/>
    <property type="match status" value="1"/>
</dbReference>
<dbReference type="SUPFAM" id="SSF50129">
    <property type="entry name" value="GroES-like"/>
    <property type="match status" value="1"/>
</dbReference>
<gene>
    <name evidence="4" type="ORF">ACFO3F_00180</name>
</gene>
<reference evidence="5" key="1">
    <citation type="journal article" date="2019" name="Int. J. Syst. Evol. Microbiol.">
        <title>The Global Catalogue of Microorganisms (GCM) 10K type strain sequencing project: providing services to taxonomists for standard genome sequencing and annotation.</title>
        <authorList>
            <consortium name="The Broad Institute Genomics Platform"/>
            <consortium name="The Broad Institute Genome Sequencing Center for Infectious Disease"/>
            <person name="Wu L."/>
            <person name="Ma J."/>
        </authorList>
    </citation>
    <scope>NUCLEOTIDE SEQUENCE [LARGE SCALE GENOMIC DNA]</scope>
    <source>
        <strain evidence="5">JCM 3369</strain>
    </source>
</reference>
<evidence type="ECO:0000256" key="2">
    <source>
        <dbReference type="ARBA" id="ARBA00023002"/>
    </source>
</evidence>
<dbReference type="Gene3D" id="3.90.180.10">
    <property type="entry name" value="Medium-chain alcohol dehydrogenases, catalytic domain"/>
    <property type="match status" value="1"/>
</dbReference>
<dbReference type="RefSeq" id="WP_122822901.1">
    <property type="nucleotide sequence ID" value="NZ_CP033325.1"/>
</dbReference>
<dbReference type="InterPro" id="IPR036291">
    <property type="entry name" value="NAD(P)-bd_dom_sf"/>
</dbReference>
<name>A0ABV9D5T7_9MICO</name>
<dbReference type="InterPro" id="IPR013149">
    <property type="entry name" value="ADH-like_C"/>
</dbReference>
<keyword evidence="2" id="KW-0560">Oxidoreductase</keyword>
<evidence type="ECO:0000256" key="1">
    <source>
        <dbReference type="ARBA" id="ARBA00022857"/>
    </source>
</evidence>
<feature type="domain" description="Enoyl reductase (ER)" evidence="3">
    <location>
        <begin position="9"/>
        <end position="319"/>
    </location>
</feature>
<dbReference type="InterPro" id="IPR014189">
    <property type="entry name" value="Quinone_OxRdtase_PIG3"/>
</dbReference>
<dbReference type="SUPFAM" id="SSF51735">
    <property type="entry name" value="NAD(P)-binding Rossmann-fold domains"/>
    <property type="match status" value="1"/>
</dbReference>
<dbReference type="Pfam" id="PF00107">
    <property type="entry name" value="ADH_zinc_N"/>
    <property type="match status" value="1"/>
</dbReference>
<organism evidence="4 5">
    <name type="scientific">Georgenia faecalis</name>
    <dbReference type="NCBI Taxonomy" id="2483799"/>
    <lineage>
        <taxon>Bacteria</taxon>
        <taxon>Bacillati</taxon>
        <taxon>Actinomycetota</taxon>
        <taxon>Actinomycetes</taxon>
        <taxon>Micrococcales</taxon>
        <taxon>Bogoriellaceae</taxon>
        <taxon>Georgenia</taxon>
    </lineage>
</organism>
<accession>A0ABV9D5T7</accession>
<evidence type="ECO:0000313" key="4">
    <source>
        <dbReference type="EMBL" id="MFC4553659.1"/>
    </source>
</evidence>
<protein>
    <submittedName>
        <fullName evidence="4">NAD(P)H-quinone oxidoreductase</fullName>
    </submittedName>
</protein>
<dbReference type="Proteomes" id="UP001595955">
    <property type="component" value="Unassembled WGS sequence"/>
</dbReference>
<keyword evidence="5" id="KW-1185">Reference proteome</keyword>
<dbReference type="NCBIfam" id="TIGR02824">
    <property type="entry name" value="quinone_pig3"/>
    <property type="match status" value="1"/>
</dbReference>
<comment type="caution">
    <text evidence="4">The sequence shown here is derived from an EMBL/GenBank/DDBJ whole genome shotgun (WGS) entry which is preliminary data.</text>
</comment>
<dbReference type="PANTHER" id="PTHR48106">
    <property type="entry name" value="QUINONE OXIDOREDUCTASE PIG3-RELATED"/>
    <property type="match status" value="1"/>
</dbReference>
<dbReference type="InterPro" id="IPR013154">
    <property type="entry name" value="ADH-like_N"/>
</dbReference>
<dbReference type="EMBL" id="JBHSGF010000001">
    <property type="protein sequence ID" value="MFC4553659.1"/>
    <property type="molecule type" value="Genomic_DNA"/>
</dbReference>
<dbReference type="InterPro" id="IPR020843">
    <property type="entry name" value="ER"/>
</dbReference>
<dbReference type="Gene3D" id="3.40.50.720">
    <property type="entry name" value="NAD(P)-binding Rossmann-like Domain"/>
    <property type="match status" value="1"/>
</dbReference>
<evidence type="ECO:0000313" key="5">
    <source>
        <dbReference type="Proteomes" id="UP001595955"/>
    </source>
</evidence>
<sequence length="321" mass="32559">MRAIDVVDGSLTLTDLPDPVPGPGEVLVRVAAAGVNRADLLQRAGHYPPPPGASPVIGLECSGTVVALGDDVEGWQVGDEVAALLAGGGYAELVAVPAGQLLPVPAGIDLVDAAALPEAVCTVWSNLVHVAHLRPGQSLLVHGGSGGVGSMAIQLAAAAGVRVLTTAGGPERCARCEELGAEAAIDHRAEDVVERVRALTEGRGVDVILDVLGGGALGRNVAMLATGGRLVIIGTQQGRRGELDVGALLARRASVHATTLRARSLTEKAAIVADVCERAWPLIADGTVGPVVHARLPLDQAAQAHELMDSGAVFGKVLLLP</sequence>
<keyword evidence="1" id="KW-0521">NADP</keyword>
<dbReference type="SMART" id="SM00829">
    <property type="entry name" value="PKS_ER"/>
    <property type="match status" value="1"/>
</dbReference>